<feature type="transmembrane region" description="Helical" evidence="1">
    <location>
        <begin position="82"/>
        <end position="104"/>
    </location>
</feature>
<comment type="caution">
    <text evidence="2">The sequence shown here is derived from an EMBL/GenBank/DDBJ whole genome shotgun (WGS) entry which is preliminary data.</text>
</comment>
<evidence type="ECO:0000313" key="3">
    <source>
        <dbReference type="Proteomes" id="UP000284824"/>
    </source>
</evidence>
<dbReference type="Proteomes" id="UP000284824">
    <property type="component" value="Unassembled WGS sequence"/>
</dbReference>
<dbReference type="Pfam" id="PF07077">
    <property type="entry name" value="DUF1345"/>
    <property type="match status" value="1"/>
</dbReference>
<feature type="transmembrane region" description="Helical" evidence="1">
    <location>
        <begin position="110"/>
        <end position="134"/>
    </location>
</feature>
<keyword evidence="3" id="KW-1185">Reference proteome</keyword>
<dbReference type="EMBL" id="SAUN01000001">
    <property type="protein sequence ID" value="RVX45000.1"/>
    <property type="molecule type" value="Genomic_DNA"/>
</dbReference>
<keyword evidence="1" id="KW-1133">Transmembrane helix</keyword>
<keyword evidence="1" id="KW-0472">Membrane</keyword>
<name>A0A438MGM7_9ACTN</name>
<reference evidence="2 3" key="1">
    <citation type="submission" date="2019-01" db="EMBL/GenBank/DDBJ databases">
        <title>Sequencing the genomes of 1000 actinobacteria strains.</title>
        <authorList>
            <person name="Klenk H.-P."/>
        </authorList>
    </citation>
    <scope>NUCLEOTIDE SEQUENCE [LARGE SCALE GENOMIC DNA]</scope>
    <source>
        <strain evidence="2 3">DSM 43925</strain>
    </source>
</reference>
<keyword evidence="1" id="KW-0812">Transmembrane</keyword>
<dbReference type="RefSeq" id="WP_127936691.1">
    <property type="nucleotide sequence ID" value="NZ_SAUN01000001.1"/>
</dbReference>
<dbReference type="InterPro" id="IPR009781">
    <property type="entry name" value="DUF1345"/>
</dbReference>
<sequence length="220" mass="23358">MMLHRRVPELLGASVRRSALTAAATGLLAVVVAAAFVPLHYVPLIGWDAAAVAFLAVTWTRIARLDGPATAADVDREDPTRAGADVAVVVSAVASLAAVGYMIVQADTRTALLLHVALGVASVVASWAVVHTIFTLRYALLYYSSGGEGIDFHHSDPATQPRFTDFAYLAFTVGMTFQVSDTELRTSEFRSAVLRQALLSYLFGTVIVALAINLIAGLSR</sequence>
<organism evidence="2 3">
    <name type="scientific">Nonomuraea polychroma</name>
    <dbReference type="NCBI Taxonomy" id="46176"/>
    <lineage>
        <taxon>Bacteria</taxon>
        <taxon>Bacillati</taxon>
        <taxon>Actinomycetota</taxon>
        <taxon>Actinomycetes</taxon>
        <taxon>Streptosporangiales</taxon>
        <taxon>Streptosporangiaceae</taxon>
        <taxon>Nonomuraea</taxon>
    </lineage>
</organism>
<evidence type="ECO:0000256" key="1">
    <source>
        <dbReference type="SAM" id="Phobius"/>
    </source>
</evidence>
<evidence type="ECO:0000313" key="2">
    <source>
        <dbReference type="EMBL" id="RVX45000.1"/>
    </source>
</evidence>
<proteinExistence type="predicted"/>
<gene>
    <name evidence="2" type="ORF">EDD27_7776</name>
</gene>
<protein>
    <submittedName>
        <fullName evidence="2">Putative membrane protein</fullName>
    </submittedName>
</protein>
<feature type="transmembrane region" description="Helical" evidence="1">
    <location>
        <begin position="198"/>
        <end position="218"/>
    </location>
</feature>
<dbReference type="OrthoDB" id="64737at2"/>
<accession>A0A438MGM7</accession>
<dbReference type="AlphaFoldDB" id="A0A438MGM7"/>